<dbReference type="EMBL" id="CAJGYO010000002">
    <property type="protein sequence ID" value="CAD6215436.1"/>
    <property type="molecule type" value="Genomic_DNA"/>
</dbReference>
<keyword evidence="3" id="KW-0349">Heme</keyword>
<feature type="compositionally biased region" description="Low complexity" evidence="4">
    <location>
        <begin position="7"/>
        <end position="17"/>
    </location>
</feature>
<keyword evidence="2 3" id="KW-0408">Iron</keyword>
<keyword evidence="1 3" id="KW-0479">Metal-binding</keyword>
<evidence type="ECO:0000313" key="6">
    <source>
        <dbReference type="EMBL" id="CAD6215436.1"/>
    </source>
</evidence>
<dbReference type="GO" id="GO:0020037">
    <property type="term" value="F:heme binding"/>
    <property type="evidence" value="ECO:0007669"/>
    <property type="project" value="InterPro"/>
</dbReference>
<dbReference type="FunFam" id="1.10.630.10:FF:000086">
    <property type="entry name" value="cytochrome P450 90A1-like isoform X1"/>
    <property type="match status" value="1"/>
</dbReference>
<comment type="cofactor">
    <cofactor evidence="3">
        <name>heme</name>
        <dbReference type="ChEBI" id="CHEBI:30413"/>
    </cofactor>
</comment>
<feature type="binding site" description="axial binding residue" evidence="3">
    <location>
        <position position="750"/>
    </location>
    <ligand>
        <name>heme</name>
        <dbReference type="ChEBI" id="CHEBI:30413"/>
    </ligand>
    <ligandPart>
        <name>Fe</name>
        <dbReference type="ChEBI" id="CHEBI:18248"/>
    </ligandPart>
</feature>
<dbReference type="OrthoDB" id="2789670at2759"/>
<dbReference type="InterPro" id="IPR002401">
    <property type="entry name" value="Cyt_P450_E_grp-I"/>
</dbReference>
<keyword evidence="5" id="KW-1133">Transmembrane helix</keyword>
<dbReference type="Gene3D" id="1.10.630.10">
    <property type="entry name" value="Cytochrome P450"/>
    <property type="match status" value="1"/>
</dbReference>
<gene>
    <name evidence="6" type="ORF">NCGR_LOCUS10688</name>
</gene>
<dbReference type="PANTHER" id="PTHR24286:SF189">
    <property type="entry name" value="CYTOCHROME P450, FAMILY 722, SUBFAMILY A, POLYPEPTIDE 1"/>
    <property type="match status" value="1"/>
</dbReference>
<dbReference type="InterPro" id="IPR017972">
    <property type="entry name" value="Cyt_P450_CS"/>
</dbReference>
<dbReference type="InterPro" id="IPR036396">
    <property type="entry name" value="Cyt_P450_sf"/>
</dbReference>
<keyword evidence="5" id="KW-0472">Membrane</keyword>
<dbReference type="AlphaFoldDB" id="A0A811N0Q7"/>
<dbReference type="GO" id="GO:0005506">
    <property type="term" value="F:iron ion binding"/>
    <property type="evidence" value="ECO:0007669"/>
    <property type="project" value="InterPro"/>
</dbReference>
<dbReference type="GO" id="GO:0010268">
    <property type="term" value="P:brassinosteroid homeostasis"/>
    <property type="evidence" value="ECO:0007669"/>
    <property type="project" value="TreeGrafter"/>
</dbReference>
<sequence>MGGAIDVSAVSASSRSSECGVEDSRLPFQELRVRQWATDRQQAVGIWTNKAWMAMKGSTLLDLKSHLHPISSYSNPIPGNEGEGREPPLVPPHLQLTLAAELPTKPRRIKPAASTSDCGSEPPLHREREHKIRGCSGDHAPVQGQVCDSSALQASAEARELGAWDSGYMDMDPPPPPPGTSNPASILLLLVLGAQGRKEGRKESGTGLWSHSGVSREFHRMGMAKPWIGSMDDMMHRQLQAPACQSHSSSSFLGVSCLFFFLAAIYCIVITTTSNNNNNRLIRRLLGFKGFKGRRRKNDHDRRDYNENNADAPPGRGWWWSVVETLAFVSANSSGRGFYHFVEARHRRYGPPCFRTALFGATHVFVSSPDAARSLLAADHAAGFSKRYVRTVADLLGEHSLLCASHAAHRALRRAVAPLFNAQATASLAANFDALTRRLIKRDWITCSTVVVLDAALDITFEAICDMLIGRTTLQPDVKRQLQSDVLAVTRAMLAFPLRLPGTRFHAGLRARKRIMEVLRQEIASRQRRIMDDMEEEEEDDDDHHHHHSKHDNDFLQSLLLLRRRRSQQQQLLQLRQQSPSNEDLFLTDDQIVDNILTLIIAGQVTTASAITWMVKYLADNKDFQETLRSVQLELALKHKADGDADADAPLTLQHLNSMELAYMTVKESLRMASIVSWFPRVALEDCQVAGFHINKGWIVNIDARALHYDATLYDNPTMFDPSRFKGEDMYTKQQAPYSFLVFGAGGRTCLGMNLAKIMMLIFLHHLVTNWRWEMADEDPSLEKWAMFPRLKSGCPIHLTPISDRPDQPMHATRS</sequence>
<dbReference type="SUPFAM" id="SSF48264">
    <property type="entry name" value="Cytochrome P450"/>
    <property type="match status" value="1"/>
</dbReference>
<feature type="region of interest" description="Disordered" evidence="4">
    <location>
        <begin position="1"/>
        <end position="22"/>
    </location>
</feature>
<evidence type="ECO:0000256" key="3">
    <source>
        <dbReference type="PIRSR" id="PIRSR602401-1"/>
    </source>
</evidence>
<accession>A0A811N0Q7</accession>
<dbReference type="PROSITE" id="PS00086">
    <property type="entry name" value="CYTOCHROME_P450"/>
    <property type="match status" value="1"/>
</dbReference>
<keyword evidence="7" id="KW-1185">Reference proteome</keyword>
<evidence type="ECO:0000256" key="4">
    <source>
        <dbReference type="SAM" id="MobiDB-lite"/>
    </source>
</evidence>
<protein>
    <submittedName>
        <fullName evidence="6">Uncharacterized protein</fullName>
    </submittedName>
</protein>
<dbReference type="InterPro" id="IPR001128">
    <property type="entry name" value="Cyt_P450"/>
</dbReference>
<dbReference type="Proteomes" id="UP000604825">
    <property type="component" value="Unassembled WGS sequence"/>
</dbReference>
<evidence type="ECO:0000256" key="5">
    <source>
        <dbReference type="SAM" id="Phobius"/>
    </source>
</evidence>
<comment type="caution">
    <text evidence="6">The sequence shown here is derived from an EMBL/GenBank/DDBJ whole genome shotgun (WGS) entry which is preliminary data.</text>
</comment>
<evidence type="ECO:0000256" key="2">
    <source>
        <dbReference type="ARBA" id="ARBA00023004"/>
    </source>
</evidence>
<reference evidence="6" key="1">
    <citation type="submission" date="2020-10" db="EMBL/GenBank/DDBJ databases">
        <authorList>
            <person name="Han B."/>
            <person name="Lu T."/>
            <person name="Zhao Q."/>
            <person name="Huang X."/>
            <person name="Zhao Y."/>
        </authorList>
    </citation>
    <scope>NUCLEOTIDE SEQUENCE</scope>
</reference>
<proteinExistence type="predicted"/>
<evidence type="ECO:0000313" key="7">
    <source>
        <dbReference type="Proteomes" id="UP000604825"/>
    </source>
</evidence>
<keyword evidence="5" id="KW-0812">Transmembrane</keyword>
<dbReference type="GO" id="GO:0016705">
    <property type="term" value="F:oxidoreductase activity, acting on paired donors, with incorporation or reduction of molecular oxygen"/>
    <property type="evidence" value="ECO:0007669"/>
    <property type="project" value="InterPro"/>
</dbReference>
<dbReference type="GO" id="GO:0004497">
    <property type="term" value="F:monooxygenase activity"/>
    <property type="evidence" value="ECO:0007669"/>
    <property type="project" value="InterPro"/>
</dbReference>
<feature type="transmembrane region" description="Helical" evidence="5">
    <location>
        <begin position="252"/>
        <end position="274"/>
    </location>
</feature>
<dbReference type="GO" id="GO:0016132">
    <property type="term" value="P:brassinosteroid biosynthetic process"/>
    <property type="evidence" value="ECO:0007669"/>
    <property type="project" value="TreeGrafter"/>
</dbReference>
<evidence type="ECO:0000256" key="1">
    <source>
        <dbReference type="ARBA" id="ARBA00022723"/>
    </source>
</evidence>
<dbReference type="Pfam" id="PF00067">
    <property type="entry name" value="p450"/>
    <property type="match status" value="1"/>
</dbReference>
<organism evidence="6 7">
    <name type="scientific">Miscanthus lutarioriparius</name>
    <dbReference type="NCBI Taxonomy" id="422564"/>
    <lineage>
        <taxon>Eukaryota</taxon>
        <taxon>Viridiplantae</taxon>
        <taxon>Streptophyta</taxon>
        <taxon>Embryophyta</taxon>
        <taxon>Tracheophyta</taxon>
        <taxon>Spermatophyta</taxon>
        <taxon>Magnoliopsida</taxon>
        <taxon>Liliopsida</taxon>
        <taxon>Poales</taxon>
        <taxon>Poaceae</taxon>
        <taxon>PACMAD clade</taxon>
        <taxon>Panicoideae</taxon>
        <taxon>Andropogonodae</taxon>
        <taxon>Andropogoneae</taxon>
        <taxon>Saccharinae</taxon>
        <taxon>Miscanthus</taxon>
    </lineage>
</organism>
<name>A0A811N0Q7_9POAL</name>
<dbReference type="PRINTS" id="PR00385">
    <property type="entry name" value="P450"/>
</dbReference>
<dbReference type="GO" id="GO:0016125">
    <property type="term" value="P:sterol metabolic process"/>
    <property type="evidence" value="ECO:0007669"/>
    <property type="project" value="TreeGrafter"/>
</dbReference>
<dbReference type="PANTHER" id="PTHR24286">
    <property type="entry name" value="CYTOCHROME P450 26"/>
    <property type="match status" value="1"/>
</dbReference>
<dbReference type="PRINTS" id="PR00463">
    <property type="entry name" value="EP450I"/>
</dbReference>